<evidence type="ECO:0000256" key="4">
    <source>
        <dbReference type="ARBA" id="ARBA00023163"/>
    </source>
</evidence>
<dbReference type="InterPro" id="IPR005119">
    <property type="entry name" value="LysR_subst-bd"/>
</dbReference>
<protein>
    <submittedName>
        <fullName evidence="6">LysR family transcriptional regulator</fullName>
    </submittedName>
</protein>
<dbReference type="InterPro" id="IPR000847">
    <property type="entry name" value="LysR_HTH_N"/>
</dbReference>
<dbReference type="SUPFAM" id="SSF46785">
    <property type="entry name" value="Winged helix' DNA-binding domain"/>
    <property type="match status" value="1"/>
</dbReference>
<dbReference type="GO" id="GO:0003677">
    <property type="term" value="F:DNA binding"/>
    <property type="evidence" value="ECO:0007669"/>
    <property type="project" value="UniProtKB-KW"/>
</dbReference>
<accession>A0AA96LHR6</accession>
<dbReference type="KEGG" id="paun:MJA45_13655"/>
<dbReference type="Proteomes" id="UP001305702">
    <property type="component" value="Chromosome"/>
</dbReference>
<evidence type="ECO:0000259" key="5">
    <source>
        <dbReference type="PROSITE" id="PS50931"/>
    </source>
</evidence>
<dbReference type="GO" id="GO:0005829">
    <property type="term" value="C:cytosol"/>
    <property type="evidence" value="ECO:0007669"/>
    <property type="project" value="TreeGrafter"/>
</dbReference>
<gene>
    <name evidence="6" type="ORF">MJA45_13655</name>
</gene>
<dbReference type="PANTHER" id="PTHR30419">
    <property type="entry name" value="HTH-TYPE TRANSCRIPTIONAL REGULATOR YBHD"/>
    <property type="match status" value="1"/>
</dbReference>
<evidence type="ECO:0000313" key="7">
    <source>
        <dbReference type="Proteomes" id="UP001305702"/>
    </source>
</evidence>
<proteinExistence type="inferred from homology"/>
<evidence type="ECO:0000256" key="3">
    <source>
        <dbReference type="ARBA" id="ARBA00023125"/>
    </source>
</evidence>
<dbReference type="InterPro" id="IPR036388">
    <property type="entry name" value="WH-like_DNA-bd_sf"/>
</dbReference>
<dbReference type="PANTHER" id="PTHR30419:SF28">
    <property type="entry name" value="HTH-TYPE TRANSCRIPTIONAL REGULATOR BSDA"/>
    <property type="match status" value="1"/>
</dbReference>
<dbReference type="GO" id="GO:0003700">
    <property type="term" value="F:DNA-binding transcription factor activity"/>
    <property type="evidence" value="ECO:0007669"/>
    <property type="project" value="InterPro"/>
</dbReference>
<name>A0AA96LHR6_9BACL</name>
<dbReference type="RefSeq" id="WP_315607798.1">
    <property type="nucleotide sequence ID" value="NZ_CP130318.1"/>
</dbReference>
<dbReference type="FunFam" id="1.10.10.10:FF:000001">
    <property type="entry name" value="LysR family transcriptional regulator"/>
    <property type="match status" value="1"/>
</dbReference>
<keyword evidence="7" id="KW-1185">Reference proteome</keyword>
<dbReference type="EMBL" id="CP130318">
    <property type="protein sequence ID" value="WNQ14016.1"/>
    <property type="molecule type" value="Genomic_DNA"/>
</dbReference>
<dbReference type="SUPFAM" id="SSF53850">
    <property type="entry name" value="Periplasmic binding protein-like II"/>
    <property type="match status" value="1"/>
</dbReference>
<keyword evidence="4" id="KW-0804">Transcription</keyword>
<evidence type="ECO:0000313" key="6">
    <source>
        <dbReference type="EMBL" id="WNQ14016.1"/>
    </source>
</evidence>
<dbReference type="InterPro" id="IPR050950">
    <property type="entry name" value="HTH-type_LysR_regulators"/>
</dbReference>
<dbReference type="PROSITE" id="PS50931">
    <property type="entry name" value="HTH_LYSR"/>
    <property type="match status" value="1"/>
</dbReference>
<dbReference type="PRINTS" id="PR00039">
    <property type="entry name" value="HTHLYSR"/>
</dbReference>
<dbReference type="Gene3D" id="3.40.190.290">
    <property type="match status" value="1"/>
</dbReference>
<organism evidence="6 7">
    <name type="scientific">Paenibacillus aurantius</name>
    <dbReference type="NCBI Taxonomy" id="2918900"/>
    <lineage>
        <taxon>Bacteria</taxon>
        <taxon>Bacillati</taxon>
        <taxon>Bacillota</taxon>
        <taxon>Bacilli</taxon>
        <taxon>Bacillales</taxon>
        <taxon>Paenibacillaceae</taxon>
        <taxon>Paenibacillus</taxon>
    </lineage>
</organism>
<dbReference type="Pfam" id="PF03466">
    <property type="entry name" value="LysR_substrate"/>
    <property type="match status" value="1"/>
</dbReference>
<dbReference type="AlphaFoldDB" id="A0AA96LHR6"/>
<comment type="similarity">
    <text evidence="1">Belongs to the LysR transcriptional regulatory family.</text>
</comment>
<keyword evidence="2" id="KW-0805">Transcription regulation</keyword>
<sequence>MELTQLKYFLTVVRLQHVTKASEALSITQPALSHSISKLEEELGVPLFERSGRNIKVNRYGRMFADSVERTLLGLEEGKQALEEYSNPESGVVSLAYLNILGAELVPKLIRGFQVLCPKIRFELVQGNHKTIGKHMENGDCDLMISSIKMESDEYGWISLKTVPLYAVVPVTHHFAQREELQLSELTGEPYVEVKHYCGLKTTLETCFLRAGFTPTSSYEAEDLMTVVGFIAAGLGVSILPKTNGLMLDGLAWVPIKDEGSFCEIGMILKKGTYLTPAAKRFSEYVKGCFPKAHEKTNG</sequence>
<feature type="domain" description="HTH lysR-type" evidence="5">
    <location>
        <begin position="1"/>
        <end position="58"/>
    </location>
</feature>
<evidence type="ECO:0000256" key="1">
    <source>
        <dbReference type="ARBA" id="ARBA00009437"/>
    </source>
</evidence>
<reference evidence="6 7" key="1">
    <citation type="submission" date="2022-02" db="EMBL/GenBank/DDBJ databases">
        <title>Paenibacillus sp. MBLB1776 Whole Genome Shotgun Sequencing.</title>
        <authorList>
            <person name="Hwang C.Y."/>
            <person name="Cho E.-S."/>
            <person name="Seo M.-J."/>
        </authorList>
    </citation>
    <scope>NUCLEOTIDE SEQUENCE [LARGE SCALE GENOMIC DNA]</scope>
    <source>
        <strain evidence="6 7">MBLB1776</strain>
    </source>
</reference>
<dbReference type="InterPro" id="IPR036390">
    <property type="entry name" value="WH_DNA-bd_sf"/>
</dbReference>
<dbReference type="Gene3D" id="1.10.10.10">
    <property type="entry name" value="Winged helix-like DNA-binding domain superfamily/Winged helix DNA-binding domain"/>
    <property type="match status" value="1"/>
</dbReference>
<keyword evidence="3" id="KW-0238">DNA-binding</keyword>
<evidence type="ECO:0000256" key="2">
    <source>
        <dbReference type="ARBA" id="ARBA00023015"/>
    </source>
</evidence>
<dbReference type="Pfam" id="PF00126">
    <property type="entry name" value="HTH_1"/>
    <property type="match status" value="1"/>
</dbReference>